<evidence type="ECO:0000313" key="2">
    <source>
        <dbReference type="Proteomes" id="UP001055804"/>
    </source>
</evidence>
<dbReference type="Proteomes" id="UP001055804">
    <property type="component" value="Unassembled WGS sequence"/>
</dbReference>
<dbReference type="EMBL" id="JAMZFT010000002">
    <property type="protein sequence ID" value="MCP1336654.1"/>
    <property type="molecule type" value="Genomic_DNA"/>
</dbReference>
<name>A0A9J6PE25_9PROT</name>
<proteinExistence type="predicted"/>
<gene>
    <name evidence="1" type="ORF">NJQ99_09570</name>
</gene>
<dbReference type="PANTHER" id="PTHR43293:SF3">
    <property type="entry name" value="CHOLESTEROL RING-CLEAVING HYDROLASE IPDB SUBUNIT"/>
    <property type="match status" value="1"/>
</dbReference>
<keyword evidence="2" id="KW-1185">Reference proteome</keyword>
<dbReference type="Gene3D" id="3.40.1080.10">
    <property type="entry name" value="Glutaconate Coenzyme A-transferase"/>
    <property type="match status" value="1"/>
</dbReference>
<dbReference type="SUPFAM" id="SSF100950">
    <property type="entry name" value="NagB/RpiA/CoA transferase-like"/>
    <property type="match status" value="1"/>
</dbReference>
<accession>A0A9J6PE25</accession>
<protein>
    <submittedName>
        <fullName evidence="1">CoA synthetase</fullName>
    </submittedName>
</protein>
<dbReference type="GO" id="GO:0008410">
    <property type="term" value="F:CoA-transferase activity"/>
    <property type="evidence" value="ECO:0007669"/>
    <property type="project" value="InterPro"/>
</dbReference>
<evidence type="ECO:0000313" key="1">
    <source>
        <dbReference type="EMBL" id="MCP1336654.1"/>
    </source>
</evidence>
<dbReference type="InterPro" id="IPR037171">
    <property type="entry name" value="NagB/RpiA_transferase-like"/>
</dbReference>
<dbReference type="PANTHER" id="PTHR43293">
    <property type="entry name" value="ACETATE COA-TRANSFERASE YDIF"/>
    <property type="match status" value="1"/>
</dbReference>
<reference evidence="1" key="1">
    <citation type="submission" date="2022-06" db="EMBL/GenBank/DDBJ databases">
        <title>Isolation and Genomics of Futiania mangrovii gen. nov., sp. nov., a Rare and Metabolically-versatile member in the Class Alphaproteobacteria.</title>
        <authorList>
            <person name="Liu L."/>
            <person name="Huang W.-C."/>
            <person name="Pan J."/>
            <person name="Li J."/>
            <person name="Huang Y."/>
            <person name="Du H."/>
            <person name="Liu Y."/>
            <person name="Li M."/>
        </authorList>
    </citation>
    <scope>NUCLEOTIDE SEQUENCE</scope>
    <source>
        <strain evidence="1">FT118</strain>
    </source>
</reference>
<dbReference type="Pfam" id="PF01144">
    <property type="entry name" value="CoA_trans"/>
    <property type="match status" value="1"/>
</dbReference>
<comment type="caution">
    <text evidence="1">The sequence shown here is derived from an EMBL/GenBank/DDBJ whole genome shotgun (WGS) entry which is preliminary data.</text>
</comment>
<dbReference type="RefSeq" id="WP_269332605.1">
    <property type="nucleotide sequence ID" value="NZ_JAMZFT010000002.1"/>
</dbReference>
<dbReference type="SMART" id="SM00882">
    <property type="entry name" value="CoA_trans"/>
    <property type="match status" value="1"/>
</dbReference>
<organism evidence="1 2">
    <name type="scientific">Futiania mangrovi</name>
    <dbReference type="NCBI Taxonomy" id="2959716"/>
    <lineage>
        <taxon>Bacteria</taxon>
        <taxon>Pseudomonadati</taxon>
        <taxon>Pseudomonadota</taxon>
        <taxon>Alphaproteobacteria</taxon>
        <taxon>Futianiales</taxon>
        <taxon>Futianiaceae</taxon>
        <taxon>Futiania</taxon>
    </lineage>
</organism>
<sequence>MSAEILIEAIAGMLHGLRHVAVGANSPIPASAALLARHRSGGRMQVSLLSSRTQNVFTDGGKELFDCAAQGRIDAFFLSGGQIDGQANINLVGVGGYPRSKVRFPGSFGSAYLYFLVPRVILFREEHSPRVFVPKVDFVSAPGTSAPGVYRPGGPHALVTGLCVFDFDRERARFVLRSVNPGHTVEEVIAETGFEFDVPDHVPETPAPNAETLAILRGPVAEAVSETYPAFVERTWGKAAA</sequence>
<dbReference type="InterPro" id="IPR004165">
    <property type="entry name" value="CoA_trans_fam_I"/>
</dbReference>
<dbReference type="AlphaFoldDB" id="A0A9J6PE25"/>